<dbReference type="PANTHER" id="PTHR45625:SF3">
    <property type="entry name" value="PEPTIDYL-PROLYL CIS-TRANS ISOMERASE B-RELATED"/>
    <property type="match status" value="1"/>
</dbReference>
<feature type="region of interest" description="Disordered" evidence="2">
    <location>
        <begin position="228"/>
        <end position="251"/>
    </location>
</feature>
<dbReference type="PANTHER" id="PTHR45625">
    <property type="entry name" value="PEPTIDYL-PROLYL CIS-TRANS ISOMERASE-RELATED"/>
    <property type="match status" value="1"/>
</dbReference>
<evidence type="ECO:0000313" key="6">
    <source>
        <dbReference type="Proteomes" id="UP000283644"/>
    </source>
</evidence>
<feature type="signal peptide" evidence="3">
    <location>
        <begin position="1"/>
        <end position="25"/>
    </location>
</feature>
<feature type="domain" description="PPIase cyclophilin-type" evidence="4">
    <location>
        <begin position="98"/>
        <end position="250"/>
    </location>
</feature>
<dbReference type="RefSeq" id="WP_118927128.1">
    <property type="nucleotide sequence ID" value="NZ_QXGH01000025.1"/>
</dbReference>
<dbReference type="InterPro" id="IPR044666">
    <property type="entry name" value="Cyclophilin_A-like"/>
</dbReference>
<comment type="function">
    <text evidence="1">PPIases accelerate the folding of proteins. It catalyzes the cis-trans isomerization of proline imidic peptide bonds in oligopeptides.</text>
</comment>
<evidence type="ECO:0000256" key="2">
    <source>
        <dbReference type="SAM" id="MobiDB-lite"/>
    </source>
</evidence>
<feature type="region of interest" description="Disordered" evidence="2">
    <location>
        <begin position="24"/>
        <end position="91"/>
    </location>
</feature>
<protein>
    <submittedName>
        <fullName evidence="5">Peptidylprolyl isomerase</fullName>
    </submittedName>
</protein>
<feature type="compositionally biased region" description="Low complexity" evidence="2">
    <location>
        <begin position="40"/>
        <end position="65"/>
    </location>
</feature>
<dbReference type="CDD" id="cd00317">
    <property type="entry name" value="cyclophilin"/>
    <property type="match status" value="1"/>
</dbReference>
<dbReference type="InterPro" id="IPR029000">
    <property type="entry name" value="Cyclophilin-like_dom_sf"/>
</dbReference>
<dbReference type="AlphaFoldDB" id="A0A417XYA0"/>
<dbReference type="Proteomes" id="UP000283644">
    <property type="component" value="Unassembled WGS sequence"/>
</dbReference>
<proteinExistence type="predicted"/>
<evidence type="ECO:0000259" key="4">
    <source>
        <dbReference type="PROSITE" id="PS50072"/>
    </source>
</evidence>
<keyword evidence="5" id="KW-0413">Isomerase</keyword>
<organism evidence="5 6">
    <name type="scientific">Nocardioides immobilis</name>
    <dbReference type="NCBI Taxonomy" id="2049295"/>
    <lineage>
        <taxon>Bacteria</taxon>
        <taxon>Bacillati</taxon>
        <taxon>Actinomycetota</taxon>
        <taxon>Actinomycetes</taxon>
        <taxon>Propionibacteriales</taxon>
        <taxon>Nocardioidaceae</taxon>
        <taxon>Nocardioides</taxon>
    </lineage>
</organism>
<evidence type="ECO:0000256" key="3">
    <source>
        <dbReference type="SAM" id="SignalP"/>
    </source>
</evidence>
<dbReference type="PROSITE" id="PS50072">
    <property type="entry name" value="CSA_PPIASE_2"/>
    <property type="match status" value="1"/>
</dbReference>
<name>A0A417XYA0_9ACTN</name>
<dbReference type="OrthoDB" id="5507614at2"/>
<reference evidence="5 6" key="1">
    <citation type="submission" date="2018-09" db="EMBL/GenBank/DDBJ databases">
        <title>Genome sequencing of Nocardioides immobilis CCTCC AB 2017083 for comparison to Nocardioides silvaticus.</title>
        <authorList>
            <person name="Li C."/>
            <person name="Wang G."/>
        </authorList>
    </citation>
    <scope>NUCLEOTIDE SEQUENCE [LARGE SCALE GENOMIC DNA]</scope>
    <source>
        <strain evidence="5 6">CCTCC AB 2017083</strain>
    </source>
</reference>
<accession>A0A417XYA0</accession>
<dbReference type="Gene3D" id="2.40.100.10">
    <property type="entry name" value="Cyclophilin-like"/>
    <property type="match status" value="1"/>
</dbReference>
<evidence type="ECO:0000313" key="5">
    <source>
        <dbReference type="EMBL" id="RHW25345.1"/>
    </source>
</evidence>
<comment type="caution">
    <text evidence="5">The sequence shown here is derived from an EMBL/GenBank/DDBJ whole genome shotgun (WGS) entry which is preliminary data.</text>
</comment>
<dbReference type="PROSITE" id="PS51257">
    <property type="entry name" value="PROKAR_LIPOPROTEIN"/>
    <property type="match status" value="1"/>
</dbReference>
<keyword evidence="6" id="KW-1185">Reference proteome</keyword>
<evidence type="ECO:0000256" key="1">
    <source>
        <dbReference type="ARBA" id="ARBA00002388"/>
    </source>
</evidence>
<dbReference type="EMBL" id="QXGH01000025">
    <property type="protein sequence ID" value="RHW25345.1"/>
    <property type="molecule type" value="Genomic_DNA"/>
</dbReference>
<feature type="chain" id="PRO_5019574912" evidence="3">
    <location>
        <begin position="26"/>
        <end position="251"/>
    </location>
</feature>
<dbReference type="GO" id="GO:0003755">
    <property type="term" value="F:peptidyl-prolyl cis-trans isomerase activity"/>
    <property type="evidence" value="ECO:0007669"/>
    <property type="project" value="InterPro"/>
</dbReference>
<sequence>MRSRPFARPALAAASLALVLGLAGCGEEDPESDARDDTSPSETSESTETAGSPTETATVTETGAADGSCEYVPDGTDAGVELPPADPTTSGEVGVTIETTIGEFHLTLDGDRTPCTTNSFASLVEQGFYDDTTCHRMTVSQGFEVLQCGDPTGTGSGGPGYTIPAEFDGSETYPAGTLAMARATDPNSGGSQFFICYGETLLSPEYTVFGTVDQATIDAIATAAEAGVTPQMGPEDGSPKTEITFETATLD</sequence>
<dbReference type="InterPro" id="IPR002130">
    <property type="entry name" value="Cyclophilin-type_PPIase_dom"/>
</dbReference>
<dbReference type="Pfam" id="PF00160">
    <property type="entry name" value="Pro_isomerase"/>
    <property type="match status" value="1"/>
</dbReference>
<gene>
    <name evidence="5" type="ORF">D0Z08_20070</name>
</gene>
<dbReference type="SUPFAM" id="SSF50891">
    <property type="entry name" value="Cyclophilin-like"/>
    <property type="match status" value="1"/>
</dbReference>
<keyword evidence="3" id="KW-0732">Signal</keyword>